<dbReference type="InterPro" id="IPR006694">
    <property type="entry name" value="Fatty_acid_hydroxylase"/>
</dbReference>
<reference evidence="7 8" key="1">
    <citation type="submission" date="2020-08" db="EMBL/GenBank/DDBJ databases">
        <title>Functional genomics of gut bacteria from endangered species of beetles.</title>
        <authorList>
            <person name="Carlos-Shanley C."/>
        </authorList>
    </citation>
    <scope>NUCLEOTIDE SEQUENCE [LARGE SCALE GENOMIC DNA]</scope>
    <source>
        <strain evidence="7 8">S00151</strain>
    </source>
</reference>
<evidence type="ECO:0000256" key="2">
    <source>
        <dbReference type="ARBA" id="ARBA00022692"/>
    </source>
</evidence>
<sequence>MSVIIFIILESDWVKYTQWYQNIQDYPVWWLPLSILSGIFIHDTYFYWLHRLLHHRRIFRYAHLVHHQSHNPSPFASYSFHFLEAIGEGLIVPVLLFIIPFHPISLYCFIVAGFLINAYGHLGYEIAPKWFRNSFLFQVLNSSVYHNLHHSKFRGNYGLYFRFWDKIMKTENPSYEEEYDKIQSKRFDNQKTQ</sequence>
<dbReference type="GO" id="GO:0016020">
    <property type="term" value="C:membrane"/>
    <property type="evidence" value="ECO:0007669"/>
    <property type="project" value="UniProtKB-SubCell"/>
</dbReference>
<evidence type="ECO:0000256" key="3">
    <source>
        <dbReference type="ARBA" id="ARBA00022989"/>
    </source>
</evidence>
<proteinExistence type="predicted"/>
<evidence type="ECO:0000256" key="4">
    <source>
        <dbReference type="ARBA" id="ARBA00023136"/>
    </source>
</evidence>
<feature type="transmembrane region" description="Helical" evidence="5">
    <location>
        <begin position="104"/>
        <end position="124"/>
    </location>
</feature>
<dbReference type="EMBL" id="JACHLE010000002">
    <property type="protein sequence ID" value="MBB4806565.1"/>
    <property type="molecule type" value="Genomic_DNA"/>
</dbReference>
<comment type="caution">
    <text evidence="7">The sequence shown here is derived from an EMBL/GenBank/DDBJ whole genome shotgun (WGS) entry which is preliminary data.</text>
</comment>
<dbReference type="InterPro" id="IPR050307">
    <property type="entry name" value="Sterol_Desaturase_Related"/>
</dbReference>
<keyword evidence="2 5" id="KW-0812">Transmembrane</keyword>
<dbReference type="RefSeq" id="WP_228461020.1">
    <property type="nucleotide sequence ID" value="NZ_JACHLE010000002.1"/>
</dbReference>
<feature type="transmembrane region" description="Helical" evidence="5">
    <location>
        <begin position="29"/>
        <end position="49"/>
    </location>
</feature>
<dbReference type="Pfam" id="PF04116">
    <property type="entry name" value="FA_hydroxylase"/>
    <property type="match status" value="1"/>
</dbReference>
<dbReference type="GO" id="GO:0005506">
    <property type="term" value="F:iron ion binding"/>
    <property type="evidence" value="ECO:0007669"/>
    <property type="project" value="InterPro"/>
</dbReference>
<keyword evidence="4 5" id="KW-0472">Membrane</keyword>
<dbReference type="PANTHER" id="PTHR11863">
    <property type="entry name" value="STEROL DESATURASE"/>
    <property type="match status" value="1"/>
</dbReference>
<keyword evidence="3 5" id="KW-1133">Transmembrane helix</keyword>
<evidence type="ECO:0000256" key="5">
    <source>
        <dbReference type="SAM" id="Phobius"/>
    </source>
</evidence>
<organism evidence="7 8">
    <name type="scientific">Chryseobacterium defluvii</name>
    <dbReference type="NCBI Taxonomy" id="160396"/>
    <lineage>
        <taxon>Bacteria</taxon>
        <taxon>Pseudomonadati</taxon>
        <taxon>Bacteroidota</taxon>
        <taxon>Flavobacteriia</taxon>
        <taxon>Flavobacteriales</taxon>
        <taxon>Weeksellaceae</taxon>
        <taxon>Chryseobacterium group</taxon>
        <taxon>Chryseobacterium</taxon>
    </lineage>
</organism>
<dbReference type="AlphaFoldDB" id="A0A840KDE7"/>
<evidence type="ECO:0000259" key="6">
    <source>
        <dbReference type="Pfam" id="PF04116"/>
    </source>
</evidence>
<evidence type="ECO:0000313" key="8">
    <source>
        <dbReference type="Proteomes" id="UP000592180"/>
    </source>
</evidence>
<feature type="domain" description="Fatty acid hydroxylase" evidence="6">
    <location>
        <begin position="36"/>
        <end position="170"/>
    </location>
</feature>
<evidence type="ECO:0000313" key="7">
    <source>
        <dbReference type="EMBL" id="MBB4806565.1"/>
    </source>
</evidence>
<gene>
    <name evidence="7" type="ORF">HNP38_001861</name>
</gene>
<dbReference type="GO" id="GO:0008610">
    <property type="term" value="P:lipid biosynthetic process"/>
    <property type="evidence" value="ECO:0007669"/>
    <property type="project" value="InterPro"/>
</dbReference>
<evidence type="ECO:0000256" key="1">
    <source>
        <dbReference type="ARBA" id="ARBA00004370"/>
    </source>
</evidence>
<dbReference type="GO" id="GO:0016491">
    <property type="term" value="F:oxidoreductase activity"/>
    <property type="evidence" value="ECO:0007669"/>
    <property type="project" value="InterPro"/>
</dbReference>
<keyword evidence="8" id="KW-1185">Reference proteome</keyword>
<dbReference type="Proteomes" id="UP000592180">
    <property type="component" value="Unassembled WGS sequence"/>
</dbReference>
<protein>
    <submittedName>
        <fullName evidence="7">Sterol desaturase/sphingolipid hydroxylase (Fatty acid hydroxylase superfamily)</fullName>
    </submittedName>
</protein>
<accession>A0A840KDE7</accession>
<comment type="subcellular location">
    <subcellularLocation>
        <location evidence="1">Membrane</location>
    </subcellularLocation>
</comment>
<name>A0A840KDE7_9FLAO</name>